<dbReference type="PANTHER" id="PTHR10073">
    <property type="entry name" value="DNA MISMATCH REPAIR PROTEIN MLH, PMS, MUTL"/>
    <property type="match status" value="1"/>
</dbReference>
<dbReference type="Gene3D" id="3.30.1370.100">
    <property type="entry name" value="MutL, C-terminal domain, regulatory subdomain"/>
    <property type="match status" value="1"/>
</dbReference>
<dbReference type="AlphaFoldDB" id="A0A168MT26"/>
<evidence type="ECO:0000313" key="4">
    <source>
        <dbReference type="EMBL" id="SAL99139.1"/>
    </source>
</evidence>
<evidence type="ECO:0000313" key="5">
    <source>
        <dbReference type="Proteomes" id="UP000078561"/>
    </source>
</evidence>
<dbReference type="Gene3D" id="3.30.565.10">
    <property type="entry name" value="Histidine kinase-like ATPase, C-terminal domain"/>
    <property type="match status" value="1"/>
</dbReference>
<feature type="compositionally biased region" description="Low complexity" evidence="2">
    <location>
        <begin position="429"/>
        <end position="469"/>
    </location>
</feature>
<dbReference type="Gene3D" id="3.30.1540.20">
    <property type="entry name" value="MutL, C-terminal domain, dimerisation subdomain"/>
    <property type="match status" value="1"/>
</dbReference>
<evidence type="ECO:0000259" key="3">
    <source>
        <dbReference type="SMART" id="SM00853"/>
    </source>
</evidence>
<name>A0A168MT26_ABSGL</name>
<feature type="region of interest" description="Disordered" evidence="2">
    <location>
        <begin position="339"/>
        <end position="472"/>
    </location>
</feature>
<comment type="similarity">
    <text evidence="1">Belongs to the DNA mismatch repair MutL/HexB family.</text>
</comment>
<evidence type="ECO:0000256" key="1">
    <source>
        <dbReference type="ARBA" id="ARBA00006082"/>
    </source>
</evidence>
<accession>A0A168MT26</accession>
<reference evidence="4" key="1">
    <citation type="submission" date="2016-04" db="EMBL/GenBank/DDBJ databases">
        <authorList>
            <person name="Evans L.H."/>
            <person name="Alamgir A."/>
            <person name="Owens N."/>
            <person name="Weber N.D."/>
            <person name="Virtaneva K."/>
            <person name="Barbian K."/>
            <person name="Babar A."/>
            <person name="Rosenke K."/>
        </authorList>
    </citation>
    <scope>NUCLEOTIDE SEQUENCE [LARGE SCALE GENOMIC DNA]</scope>
    <source>
        <strain evidence="4">CBS 101.48</strain>
    </source>
</reference>
<keyword evidence="5" id="KW-1185">Reference proteome</keyword>
<dbReference type="InterPro" id="IPR042120">
    <property type="entry name" value="MutL_C_dimsub"/>
</dbReference>
<dbReference type="SMART" id="SM00853">
    <property type="entry name" value="MutL_C"/>
    <property type="match status" value="1"/>
</dbReference>
<feature type="compositionally biased region" description="Polar residues" evidence="2">
    <location>
        <begin position="373"/>
        <end position="392"/>
    </location>
</feature>
<proteinExistence type="inferred from homology"/>
<dbReference type="InterPro" id="IPR037198">
    <property type="entry name" value="MutL_C_sf"/>
</dbReference>
<feature type="compositionally biased region" description="Basic and acidic residues" evidence="2">
    <location>
        <begin position="414"/>
        <end position="423"/>
    </location>
</feature>
<dbReference type="InParanoid" id="A0A168MT26"/>
<dbReference type="InterPro" id="IPR036890">
    <property type="entry name" value="HATPase_C_sf"/>
</dbReference>
<gene>
    <name evidence="4" type="primary">ABSGL_04720.1 scaffold 5764</name>
</gene>
<dbReference type="EMBL" id="LT552482">
    <property type="protein sequence ID" value="SAL99139.1"/>
    <property type="molecule type" value="Genomic_DNA"/>
</dbReference>
<dbReference type="SUPFAM" id="SSF55874">
    <property type="entry name" value="ATPase domain of HSP90 chaperone/DNA topoisomerase II/histidine kinase"/>
    <property type="match status" value="1"/>
</dbReference>
<dbReference type="GO" id="GO:0140664">
    <property type="term" value="F:ATP-dependent DNA damage sensor activity"/>
    <property type="evidence" value="ECO:0007669"/>
    <property type="project" value="InterPro"/>
</dbReference>
<dbReference type="STRING" id="4829.A0A168MT26"/>
<dbReference type="OMA" id="NKWPMFY"/>
<dbReference type="InterPro" id="IPR042121">
    <property type="entry name" value="MutL_C_regsub"/>
</dbReference>
<dbReference type="GO" id="GO:0032300">
    <property type="term" value="C:mismatch repair complex"/>
    <property type="evidence" value="ECO:0007669"/>
    <property type="project" value="InterPro"/>
</dbReference>
<dbReference type="GO" id="GO:0005524">
    <property type="term" value="F:ATP binding"/>
    <property type="evidence" value="ECO:0007669"/>
    <property type="project" value="InterPro"/>
</dbReference>
<protein>
    <recommendedName>
        <fullName evidence="3">MutL C-terminal dimerisation domain-containing protein</fullName>
    </recommendedName>
</protein>
<dbReference type="Proteomes" id="UP000078561">
    <property type="component" value="Unassembled WGS sequence"/>
</dbReference>
<feature type="domain" description="MutL C-terminal dimerisation" evidence="3">
    <location>
        <begin position="495"/>
        <end position="671"/>
    </location>
</feature>
<dbReference type="Pfam" id="PF08676">
    <property type="entry name" value="MutL_C"/>
    <property type="match status" value="1"/>
</dbReference>
<dbReference type="PANTHER" id="PTHR10073:SF47">
    <property type="entry name" value="DNA MISMATCH REPAIR PROTEIN MLH3"/>
    <property type="match status" value="1"/>
</dbReference>
<dbReference type="InterPro" id="IPR038973">
    <property type="entry name" value="MutL/Mlh/Pms-like"/>
</dbReference>
<dbReference type="GO" id="GO:0016887">
    <property type="term" value="F:ATP hydrolysis activity"/>
    <property type="evidence" value="ECO:0007669"/>
    <property type="project" value="InterPro"/>
</dbReference>
<organism evidence="4">
    <name type="scientific">Absidia glauca</name>
    <name type="common">Pin mould</name>
    <dbReference type="NCBI Taxonomy" id="4829"/>
    <lineage>
        <taxon>Eukaryota</taxon>
        <taxon>Fungi</taxon>
        <taxon>Fungi incertae sedis</taxon>
        <taxon>Mucoromycota</taxon>
        <taxon>Mucoromycotina</taxon>
        <taxon>Mucoromycetes</taxon>
        <taxon>Mucorales</taxon>
        <taxon>Cunninghamellaceae</taxon>
        <taxon>Absidia</taxon>
    </lineage>
</organism>
<dbReference type="SUPFAM" id="SSF118116">
    <property type="entry name" value="DNA mismatch repair protein MutL"/>
    <property type="match status" value="1"/>
</dbReference>
<sequence>MGKIQALDDQAVKQLKASIIIVTLEQCLVELIKNALDAGATTINATVDIDQCMIQVEDNGCGILSTDLPRLAQRHFTSKCHSLADLHGTRTFGYRGEVLASLAAMSILHITTRHESSTETYKATWKDDRLIQLLKSTDTQPPGTTVLVPSLFYKLPVRQKSQNTNLDTLKHAMTLFALTFPQVNFTLVDKKRKSRCMVTKKCSSSFGTFQSLFDQRMAQTIKAYSIHDNQIRIQGYFGDGVPTKVHQYIYVNRHYIPSSSSDLYKVVSSTMKDYSSERLAEEQIEKGKESDHHPFLIKIECPCITSYDIPYLAAHTTYPQLSTLLQRLALQYLRSIGRFEPRQPIPPPRKKQHVSTTSSLSSIRAKPPGLNLEPSNSSLPRDSNTPPYQKTAFNDYPGLASTTNMIDRSRLRKRPDPILDRRNIISTAQLPPSISTSTLSSQHSSLGFKSTFTPPPSKTTSSSSSSLPTEYHSNHSYRLHAPKKIQRQDLDSAKVLAQVDRKWIVCLLDRTLLLIDQHAADERVKLETMLDRDLDVRFLQPYLALSTTEHDLNLATTHRKTLQHWGIHVETEGLNQQHHHHGGSPHFTAQIKASPHFSTKQQPQHQLVITRLPHLILERCVIDPQLLSDIIHNYLHALEGRTLTSSVCPPGMMDMLKSKACRSAIMFNDPLTMEQCTGLIKSLAKCRFPFQCAHGRPSVVPLVTMHARQRPYNSRPIRWDGFVK</sequence>
<evidence type="ECO:0000256" key="2">
    <source>
        <dbReference type="SAM" id="MobiDB-lite"/>
    </source>
</evidence>
<dbReference type="InterPro" id="IPR014790">
    <property type="entry name" value="MutL_C"/>
</dbReference>
<dbReference type="OrthoDB" id="429932at2759"/>
<dbReference type="Pfam" id="PF13589">
    <property type="entry name" value="HATPase_c_3"/>
    <property type="match status" value="1"/>
</dbReference>
<dbReference type="GO" id="GO:0006298">
    <property type="term" value="P:mismatch repair"/>
    <property type="evidence" value="ECO:0007669"/>
    <property type="project" value="InterPro"/>
</dbReference>